<dbReference type="InterPro" id="IPR005524">
    <property type="entry name" value="DUF318"/>
</dbReference>
<feature type="transmembrane region" description="Helical" evidence="7">
    <location>
        <begin position="57"/>
        <end position="83"/>
    </location>
</feature>
<feature type="transmembrane region" description="Helical" evidence="7">
    <location>
        <begin position="232"/>
        <end position="250"/>
    </location>
</feature>
<keyword evidence="5 7" id="KW-1133">Transmembrane helix</keyword>
<evidence type="ECO:0000256" key="3">
    <source>
        <dbReference type="ARBA" id="ARBA00022475"/>
    </source>
</evidence>
<comment type="caution">
    <text evidence="8">The sequence shown here is derived from an EMBL/GenBank/DDBJ whole genome shotgun (WGS) entry which is preliminary data.</text>
</comment>
<dbReference type="EMBL" id="DRKP01000023">
    <property type="protein sequence ID" value="HEB95207.1"/>
    <property type="molecule type" value="Genomic_DNA"/>
</dbReference>
<protein>
    <submittedName>
        <fullName evidence="8">Permease</fullName>
    </submittedName>
</protein>
<feature type="transmembrane region" description="Helical" evidence="7">
    <location>
        <begin position="262"/>
        <end position="279"/>
    </location>
</feature>
<evidence type="ECO:0000256" key="1">
    <source>
        <dbReference type="ARBA" id="ARBA00004651"/>
    </source>
</evidence>
<keyword evidence="6 7" id="KW-0472">Membrane</keyword>
<gene>
    <name evidence="8" type="ORF">ENI96_02095</name>
</gene>
<evidence type="ECO:0000256" key="7">
    <source>
        <dbReference type="SAM" id="Phobius"/>
    </source>
</evidence>
<comment type="similarity">
    <text evidence="2">Belongs to the UPF0718 family.</text>
</comment>
<keyword evidence="4 7" id="KW-0812">Transmembrane</keyword>
<evidence type="ECO:0000313" key="8">
    <source>
        <dbReference type="EMBL" id="HEB95207.1"/>
    </source>
</evidence>
<feature type="transmembrane region" description="Helical" evidence="7">
    <location>
        <begin position="95"/>
        <end position="114"/>
    </location>
</feature>
<feature type="transmembrane region" description="Helical" evidence="7">
    <location>
        <begin position="291"/>
        <end position="313"/>
    </location>
</feature>
<dbReference type="GO" id="GO:0005886">
    <property type="term" value="C:plasma membrane"/>
    <property type="evidence" value="ECO:0007669"/>
    <property type="project" value="UniProtKB-SubCell"/>
</dbReference>
<dbReference type="PANTHER" id="PTHR42775">
    <property type="entry name" value="PERMEASE RV2963-RELATED"/>
    <property type="match status" value="1"/>
</dbReference>
<accession>A0A831RJV0</accession>
<comment type="subcellular location">
    <subcellularLocation>
        <location evidence="1">Cell membrane</location>
        <topology evidence="1">Multi-pass membrane protein</topology>
    </subcellularLocation>
</comment>
<keyword evidence="3" id="KW-1003">Cell membrane</keyword>
<evidence type="ECO:0000256" key="5">
    <source>
        <dbReference type="ARBA" id="ARBA00022989"/>
    </source>
</evidence>
<feature type="transmembrane region" description="Helical" evidence="7">
    <location>
        <begin position="12"/>
        <end position="37"/>
    </location>
</feature>
<evidence type="ECO:0000256" key="6">
    <source>
        <dbReference type="ARBA" id="ARBA00023136"/>
    </source>
</evidence>
<dbReference type="AlphaFoldDB" id="A0A831RJV0"/>
<feature type="transmembrane region" description="Helical" evidence="7">
    <location>
        <begin position="325"/>
        <end position="346"/>
    </location>
</feature>
<reference evidence="8" key="1">
    <citation type="journal article" date="2020" name="mSystems">
        <title>Genome- and Community-Level Interaction Insights into Carbon Utilization and Element Cycling Functions of Hydrothermarchaeota in Hydrothermal Sediment.</title>
        <authorList>
            <person name="Zhou Z."/>
            <person name="Liu Y."/>
            <person name="Xu W."/>
            <person name="Pan J."/>
            <person name="Luo Z.H."/>
            <person name="Li M."/>
        </authorList>
    </citation>
    <scope>NUCLEOTIDE SEQUENCE [LARGE SCALE GENOMIC DNA]</scope>
    <source>
        <strain evidence="8">HyVt-443</strain>
    </source>
</reference>
<evidence type="ECO:0000256" key="4">
    <source>
        <dbReference type="ARBA" id="ARBA00022692"/>
    </source>
</evidence>
<name>A0A831RJV0_9GAMM</name>
<dbReference type="PANTHER" id="PTHR42775:SF2">
    <property type="entry name" value="PERMEASE"/>
    <property type="match status" value="1"/>
</dbReference>
<evidence type="ECO:0000256" key="2">
    <source>
        <dbReference type="ARBA" id="ARBA00006386"/>
    </source>
</evidence>
<dbReference type="Proteomes" id="UP000886251">
    <property type="component" value="Unassembled WGS sequence"/>
</dbReference>
<sequence length="350" mass="37005">MMNEFLARLSDTLLFGLQLFAELAVLFVLISFLVGVLNEWLPEEKTRRWLSARHGHGYLIGALIGSVTPFCSCSTVPLTMGLLKSGAGFGPTMTLLFTSPLVNPIIIALFWVTFGLELTLLYAAMAIGAAILVAWSMDRAGFERFLEQGLFDHRTAAAVPVPLTIDGKGVDEAACCAPQAAAVQACCTANPEPVAVGLPTTAPAMGVPVTGGRRTGRAAHLFREAVGQFRSFLPHIAIGVGIGAVAHGFVPDELLVRYAGPDNLLAIPVAALIGVPLYVRGSTMIPIALTLTAKGMGIGAVIALVIGGAGASLPEVVMLKRMFRWPILVVFLFSVFGIAITTGYLAEWLF</sequence>
<organism evidence="8">
    <name type="scientific">Sedimenticola thiotaurini</name>
    <dbReference type="NCBI Taxonomy" id="1543721"/>
    <lineage>
        <taxon>Bacteria</taxon>
        <taxon>Pseudomonadati</taxon>
        <taxon>Pseudomonadota</taxon>
        <taxon>Gammaproteobacteria</taxon>
        <taxon>Chromatiales</taxon>
        <taxon>Sedimenticolaceae</taxon>
        <taxon>Sedimenticola</taxon>
    </lineage>
</organism>
<proteinExistence type="inferred from homology"/>
<dbReference type="Pfam" id="PF03773">
    <property type="entry name" value="ArsP_1"/>
    <property type="match status" value="1"/>
</dbReference>
<dbReference type="InterPro" id="IPR053166">
    <property type="entry name" value="UPF0718_permease"/>
</dbReference>
<feature type="transmembrane region" description="Helical" evidence="7">
    <location>
        <begin position="120"/>
        <end position="137"/>
    </location>
</feature>